<gene>
    <name evidence="2" type="ORF">AYL99_11514</name>
</gene>
<feature type="compositionally biased region" description="Basic and acidic residues" evidence="1">
    <location>
        <begin position="650"/>
        <end position="672"/>
    </location>
</feature>
<dbReference type="Proteomes" id="UP000078343">
    <property type="component" value="Unassembled WGS sequence"/>
</dbReference>
<feature type="compositionally biased region" description="Polar residues" evidence="1">
    <location>
        <begin position="673"/>
        <end position="683"/>
    </location>
</feature>
<comment type="caution">
    <text evidence="2">The sequence shown here is derived from an EMBL/GenBank/DDBJ whole genome shotgun (WGS) entry which is preliminary data.</text>
</comment>
<dbReference type="RefSeq" id="XP_018687780.1">
    <property type="nucleotide sequence ID" value="XM_018843020.1"/>
</dbReference>
<dbReference type="GeneID" id="30015682"/>
<feature type="region of interest" description="Disordered" evidence="1">
    <location>
        <begin position="1"/>
        <end position="56"/>
    </location>
</feature>
<reference evidence="2 3" key="1">
    <citation type="submission" date="2016-04" db="EMBL/GenBank/DDBJ databases">
        <title>Draft genome of Fonsecaea erecta CBS 125763.</title>
        <authorList>
            <person name="Weiss V.A."/>
            <person name="Vicente V.A."/>
            <person name="Raittz R.T."/>
            <person name="Moreno L.F."/>
            <person name="De Souza E.M."/>
            <person name="Pedrosa F.O."/>
            <person name="Steffens M.B."/>
            <person name="Faoro H."/>
            <person name="Tadra-Sfeir M.Z."/>
            <person name="Najafzadeh M.J."/>
            <person name="Felipe M.S."/>
            <person name="Teixeira M."/>
            <person name="Sun J."/>
            <person name="Xi L."/>
            <person name="Gomes R."/>
            <person name="De Azevedo C.M."/>
            <person name="Salgado C.G."/>
            <person name="Da Silva M.B."/>
            <person name="Nascimento M.F."/>
            <person name="Queiroz-Telles F."/>
            <person name="Attili D.S."/>
            <person name="Gorbushina A."/>
        </authorList>
    </citation>
    <scope>NUCLEOTIDE SEQUENCE [LARGE SCALE GENOMIC DNA]</scope>
    <source>
        <strain evidence="2 3">CBS 125763</strain>
    </source>
</reference>
<feature type="compositionally biased region" description="Basic and acidic residues" evidence="1">
    <location>
        <begin position="320"/>
        <end position="331"/>
    </location>
</feature>
<feature type="region of interest" description="Disordered" evidence="1">
    <location>
        <begin position="301"/>
        <end position="331"/>
    </location>
</feature>
<protein>
    <submittedName>
        <fullName evidence="2">Uncharacterized protein</fullName>
    </submittedName>
</protein>
<name>A0A178Z5G0_9EURO</name>
<dbReference type="AlphaFoldDB" id="A0A178Z5G0"/>
<dbReference type="OrthoDB" id="420046at2759"/>
<accession>A0A178Z5G0</accession>
<feature type="region of interest" description="Disordered" evidence="1">
    <location>
        <begin position="644"/>
        <end position="776"/>
    </location>
</feature>
<dbReference type="EMBL" id="LVYI01000014">
    <property type="protein sequence ID" value="OAP54413.1"/>
    <property type="molecule type" value="Genomic_DNA"/>
</dbReference>
<feature type="compositionally biased region" description="Basic and acidic residues" evidence="1">
    <location>
        <begin position="700"/>
        <end position="716"/>
    </location>
</feature>
<evidence type="ECO:0000313" key="3">
    <source>
        <dbReference type="Proteomes" id="UP000078343"/>
    </source>
</evidence>
<evidence type="ECO:0000256" key="1">
    <source>
        <dbReference type="SAM" id="MobiDB-lite"/>
    </source>
</evidence>
<sequence length="776" mass="86575">MSGGVKASSLVTRSTKPPAPAPSDFARRPAKEETPNPPPILPAGSSKSRKEKDGRMTDVAVPSALVICRNKHWKYISSYHGPWLGFSTEIVESLAYSNYSGPRPQPIHPAVLFDLVKIRRLIDEATSLAVRAANGTSTSELQSSLSTSKGMFYGNDAEMLGLSTSKGVGHTKISRERRHRMRDQATQKLYQAYALDEVAASVAMMQSASALEDVAKLVLERQEHNPHAQYVHFFHEKIPCMGVAEHTSLDPLTDVIRQKPTEWSPYRTRAVTRMFMQDFEGVVRDCTDALAAYKLYHSQHERDQQDLVQPQDARTPGQEFHPKGGITDKDQPSSIESQLLFLRGTAYLTLSCRHVRQALHGLRKDHALQADEGMDPSPTDIKEDKQRAEARKLVRTYAKRALRDYLSYLSHFEYTPGLSPEYASQLLDQFTEKTTAGTGRRSRGENLFDGEAQQTVKSDTLVKYESMADGPKKIGRPQLPAPPIYKVNELFAAVPPANVPPYTPEREREISQNHPIFSLPDFAEAVNYSPLMLEVLHCLLLCHCLIQTSAKELQRHAYMVARVARVCDGYPVFLAPRSPARADWLKILARTDNWIGLAEPWRNLCTPVHLTQYLKRPSLKDGEETSEERKLRIKTTAQMQAFTDESILEEELRKTEHSARRRAPYEAEDTTRKNSQLNPSSSGCGRGSKDSSLKTPGGSRAEDKGASFPETTERVEAIVQWIREAPPPSASDGTGRHKKRPAAKGKLKKTASSASSVRETDLAGVERSVESLNLVD</sequence>
<feature type="compositionally biased region" description="Basic and acidic residues" evidence="1">
    <location>
        <begin position="25"/>
        <end position="34"/>
    </location>
</feature>
<keyword evidence="3" id="KW-1185">Reference proteome</keyword>
<feature type="compositionally biased region" description="Basic residues" evidence="1">
    <location>
        <begin position="736"/>
        <end position="749"/>
    </location>
</feature>
<dbReference type="STRING" id="1367422.A0A178Z5G0"/>
<evidence type="ECO:0000313" key="2">
    <source>
        <dbReference type="EMBL" id="OAP54413.1"/>
    </source>
</evidence>
<proteinExistence type="predicted"/>
<organism evidence="2 3">
    <name type="scientific">Fonsecaea erecta</name>
    <dbReference type="NCBI Taxonomy" id="1367422"/>
    <lineage>
        <taxon>Eukaryota</taxon>
        <taxon>Fungi</taxon>
        <taxon>Dikarya</taxon>
        <taxon>Ascomycota</taxon>
        <taxon>Pezizomycotina</taxon>
        <taxon>Eurotiomycetes</taxon>
        <taxon>Chaetothyriomycetidae</taxon>
        <taxon>Chaetothyriales</taxon>
        <taxon>Herpotrichiellaceae</taxon>
        <taxon>Fonsecaea</taxon>
    </lineage>
</organism>